<evidence type="ECO:0000256" key="5">
    <source>
        <dbReference type="ARBA" id="ARBA00022694"/>
    </source>
</evidence>
<accession>A0A0R3TNQ0</accession>
<evidence type="ECO:0000256" key="7">
    <source>
        <dbReference type="PROSITE-ProRule" id="PRU00958"/>
    </source>
</evidence>
<dbReference type="GO" id="GO:0032259">
    <property type="term" value="P:methylation"/>
    <property type="evidence" value="ECO:0007669"/>
    <property type="project" value="UniProtKB-UniRule"/>
</dbReference>
<evidence type="ECO:0000313" key="10">
    <source>
        <dbReference type="Proteomes" id="UP000278807"/>
    </source>
</evidence>
<dbReference type="SUPFAM" id="SSF53335">
    <property type="entry name" value="S-adenosyl-L-methionine-dependent methyltransferases"/>
    <property type="match status" value="1"/>
</dbReference>
<dbReference type="GO" id="GO:0016423">
    <property type="term" value="F:tRNA (guanine) methyltransferase activity"/>
    <property type="evidence" value="ECO:0007669"/>
    <property type="project" value="InterPro"/>
</dbReference>
<dbReference type="EMBL" id="UZAE01012467">
    <property type="protein sequence ID" value="VDO05283.1"/>
    <property type="molecule type" value="Genomic_DNA"/>
</dbReference>
<feature type="region of interest" description="Disordered" evidence="8">
    <location>
        <begin position="1"/>
        <end position="22"/>
    </location>
</feature>
<reference evidence="9 10" key="2">
    <citation type="submission" date="2018-11" db="EMBL/GenBank/DDBJ databases">
        <authorList>
            <consortium name="Pathogen Informatics"/>
        </authorList>
    </citation>
    <scope>NUCLEOTIDE SEQUENCE [LARGE SCALE GENOMIC DNA]</scope>
</reference>
<dbReference type="AlphaFoldDB" id="A0A0R3TNQ0"/>
<keyword evidence="3 7" id="KW-0808">Transferase</keyword>
<evidence type="ECO:0000256" key="2">
    <source>
        <dbReference type="ARBA" id="ARBA00022603"/>
    </source>
</evidence>
<keyword evidence="4 7" id="KW-0949">S-adenosyl-L-methionine</keyword>
<dbReference type="PROSITE" id="PS51626">
    <property type="entry name" value="SAM_MT_TRM1"/>
    <property type="match status" value="1"/>
</dbReference>
<keyword evidence="6 7" id="KW-0694">RNA-binding</keyword>
<keyword evidence="10" id="KW-1185">Reference proteome</keyword>
<dbReference type="GO" id="GO:0008033">
    <property type="term" value="P:tRNA processing"/>
    <property type="evidence" value="ECO:0007669"/>
    <property type="project" value="UniProtKB-UniRule"/>
</dbReference>
<proteinExistence type="inferred from homology"/>
<dbReference type="Proteomes" id="UP000278807">
    <property type="component" value="Unassembled WGS sequence"/>
</dbReference>
<keyword evidence="2 7" id="KW-0489">Methyltransferase</keyword>
<reference evidence="11" key="1">
    <citation type="submission" date="2017-02" db="UniProtKB">
        <authorList>
            <consortium name="WormBaseParasite"/>
        </authorList>
    </citation>
    <scope>IDENTIFICATION</scope>
</reference>
<evidence type="ECO:0000256" key="4">
    <source>
        <dbReference type="ARBA" id="ARBA00022691"/>
    </source>
</evidence>
<dbReference type="OrthoDB" id="6349953at2759"/>
<protein>
    <submittedName>
        <fullName evidence="11">Ovule protein</fullName>
    </submittedName>
</protein>
<dbReference type="InterPro" id="IPR002905">
    <property type="entry name" value="Trm1"/>
</dbReference>
<name>A0A0R3TNQ0_RODNA</name>
<evidence type="ECO:0000256" key="1">
    <source>
        <dbReference type="ARBA" id="ARBA00022555"/>
    </source>
</evidence>
<dbReference type="Pfam" id="PF02005">
    <property type="entry name" value="TRM"/>
    <property type="match status" value="1"/>
</dbReference>
<dbReference type="GO" id="GO:0000049">
    <property type="term" value="F:tRNA binding"/>
    <property type="evidence" value="ECO:0007669"/>
    <property type="project" value="UniProtKB-UniRule"/>
</dbReference>
<keyword evidence="5 7" id="KW-0819">tRNA processing</keyword>
<sequence length="101" mass="11298">MGTVSNRNLFAPSQGPPVDSSQCPQCGSSFVVAGPLWADELHNQEFIQGLLESMKQLKMSENMGAHVFHSLRLSEKKHHFLLRTVESKRLDQVKGHEVETP</sequence>
<evidence type="ECO:0000313" key="11">
    <source>
        <dbReference type="WBParaSite" id="HNAJ_0000902901-mRNA-1"/>
    </source>
</evidence>
<evidence type="ECO:0000256" key="6">
    <source>
        <dbReference type="ARBA" id="ARBA00022884"/>
    </source>
</evidence>
<gene>
    <name evidence="9" type="ORF">HNAJ_LOCUS9025</name>
</gene>
<evidence type="ECO:0000256" key="8">
    <source>
        <dbReference type="SAM" id="MobiDB-lite"/>
    </source>
</evidence>
<evidence type="ECO:0000313" key="9">
    <source>
        <dbReference type="EMBL" id="VDO05283.1"/>
    </source>
</evidence>
<dbReference type="Gene3D" id="3.40.50.150">
    <property type="entry name" value="Vaccinia Virus protein VP39"/>
    <property type="match status" value="1"/>
</dbReference>
<evidence type="ECO:0000256" key="3">
    <source>
        <dbReference type="ARBA" id="ARBA00022679"/>
    </source>
</evidence>
<dbReference type="WBParaSite" id="HNAJ_0000902901-mRNA-1">
    <property type="protein sequence ID" value="HNAJ_0000902901-mRNA-1"/>
    <property type="gene ID" value="HNAJ_0000902901"/>
</dbReference>
<comment type="similarity">
    <text evidence="7">Belongs to the class I-like SAM-binding methyltransferase superfamily. Trm1 family.</text>
</comment>
<organism evidence="11">
    <name type="scientific">Rodentolepis nana</name>
    <name type="common">Dwarf tapeworm</name>
    <name type="synonym">Hymenolepis nana</name>
    <dbReference type="NCBI Taxonomy" id="102285"/>
    <lineage>
        <taxon>Eukaryota</taxon>
        <taxon>Metazoa</taxon>
        <taxon>Spiralia</taxon>
        <taxon>Lophotrochozoa</taxon>
        <taxon>Platyhelminthes</taxon>
        <taxon>Cestoda</taxon>
        <taxon>Eucestoda</taxon>
        <taxon>Cyclophyllidea</taxon>
        <taxon>Hymenolepididae</taxon>
        <taxon>Rodentolepis</taxon>
    </lineage>
</organism>
<keyword evidence="1 7" id="KW-0820">tRNA-binding</keyword>
<dbReference type="InterPro" id="IPR029063">
    <property type="entry name" value="SAM-dependent_MTases_sf"/>
</dbReference>